<evidence type="ECO:0000259" key="18">
    <source>
        <dbReference type="PROSITE" id="PS50011"/>
    </source>
</evidence>
<evidence type="ECO:0000256" key="8">
    <source>
        <dbReference type="ARBA" id="ARBA00022687"/>
    </source>
</evidence>
<evidence type="ECO:0000256" key="9">
    <source>
        <dbReference type="ARBA" id="ARBA00022741"/>
    </source>
</evidence>
<accession>A0ABU7EUU6</accession>
<dbReference type="PANTHER" id="PTHR24056">
    <property type="entry name" value="CELL DIVISION PROTEIN KINASE"/>
    <property type="match status" value="1"/>
</dbReference>
<evidence type="ECO:0000313" key="19">
    <source>
        <dbReference type="EMBL" id="MED6290957.1"/>
    </source>
</evidence>
<evidence type="ECO:0000256" key="13">
    <source>
        <dbReference type="ARBA" id="ARBA00023306"/>
    </source>
</evidence>
<evidence type="ECO:0000256" key="15">
    <source>
        <dbReference type="ARBA" id="ARBA00041921"/>
    </source>
</evidence>
<evidence type="ECO:0000256" key="17">
    <source>
        <dbReference type="ARBA" id="ARBA00048367"/>
    </source>
</evidence>
<feature type="domain" description="Protein kinase" evidence="18">
    <location>
        <begin position="1"/>
        <end position="91"/>
    </location>
</feature>
<evidence type="ECO:0000256" key="7">
    <source>
        <dbReference type="ARBA" id="ARBA00022679"/>
    </source>
</evidence>
<comment type="subcellular location">
    <subcellularLocation>
        <location evidence="1">Cell membrane</location>
        <topology evidence="1">Peripheral membrane protein</topology>
    </subcellularLocation>
</comment>
<evidence type="ECO:0000256" key="3">
    <source>
        <dbReference type="ARBA" id="ARBA00012425"/>
    </source>
</evidence>
<evidence type="ECO:0000256" key="6">
    <source>
        <dbReference type="ARBA" id="ARBA00022618"/>
    </source>
</evidence>
<keyword evidence="8" id="KW-0879">Wnt signaling pathway</keyword>
<dbReference type="InterPro" id="IPR000719">
    <property type="entry name" value="Prot_kinase_dom"/>
</dbReference>
<keyword evidence="4" id="KW-1003">Cell membrane</keyword>
<keyword evidence="9" id="KW-0547">Nucleotide-binding</keyword>
<dbReference type="GO" id="GO:0016301">
    <property type="term" value="F:kinase activity"/>
    <property type="evidence" value="ECO:0007669"/>
    <property type="project" value="UniProtKB-KW"/>
</dbReference>
<proteinExistence type="inferred from homology"/>
<evidence type="ECO:0000256" key="5">
    <source>
        <dbReference type="ARBA" id="ARBA00022527"/>
    </source>
</evidence>
<comment type="catalytic activity">
    <reaction evidence="17">
        <text>L-seryl-[protein] + ATP = O-phospho-L-seryl-[protein] + ADP + H(+)</text>
        <dbReference type="Rhea" id="RHEA:17989"/>
        <dbReference type="Rhea" id="RHEA-COMP:9863"/>
        <dbReference type="Rhea" id="RHEA-COMP:11604"/>
        <dbReference type="ChEBI" id="CHEBI:15378"/>
        <dbReference type="ChEBI" id="CHEBI:29999"/>
        <dbReference type="ChEBI" id="CHEBI:30616"/>
        <dbReference type="ChEBI" id="CHEBI:83421"/>
        <dbReference type="ChEBI" id="CHEBI:456216"/>
        <dbReference type="EC" id="2.7.11.22"/>
    </reaction>
</comment>
<dbReference type="Gene3D" id="1.10.510.10">
    <property type="entry name" value="Transferase(Phosphotransferase) domain 1"/>
    <property type="match status" value="1"/>
</dbReference>
<dbReference type="SUPFAM" id="SSF56112">
    <property type="entry name" value="Protein kinase-like (PK-like)"/>
    <property type="match status" value="1"/>
</dbReference>
<keyword evidence="11" id="KW-0067">ATP-binding</keyword>
<evidence type="ECO:0000256" key="14">
    <source>
        <dbReference type="ARBA" id="ARBA00040211"/>
    </source>
</evidence>
<reference evidence="19 20" key="1">
    <citation type="submission" date="2021-06" db="EMBL/GenBank/DDBJ databases">
        <authorList>
            <person name="Palmer J.M."/>
        </authorList>
    </citation>
    <scope>NUCLEOTIDE SEQUENCE [LARGE SCALE GENOMIC DNA]</scope>
    <source>
        <strain evidence="19 20">CL_MEX2019</strain>
        <tissue evidence="19">Muscle</tissue>
    </source>
</reference>
<dbReference type="EMBL" id="JAHUTJ010067233">
    <property type="protein sequence ID" value="MED6290957.1"/>
    <property type="molecule type" value="Genomic_DNA"/>
</dbReference>
<keyword evidence="20" id="KW-1185">Reference proteome</keyword>
<keyword evidence="7" id="KW-0808">Transferase</keyword>
<dbReference type="PROSITE" id="PS00108">
    <property type="entry name" value="PROTEIN_KINASE_ST"/>
    <property type="match status" value="1"/>
</dbReference>
<dbReference type="InterPro" id="IPR011009">
    <property type="entry name" value="Kinase-like_dom_sf"/>
</dbReference>
<dbReference type="PROSITE" id="PS00191">
    <property type="entry name" value="CYTOCHROME_B5_1"/>
    <property type="match status" value="1"/>
</dbReference>
<comment type="similarity">
    <text evidence="2">Belongs to the protein kinase superfamily. CMGC Ser/Thr protein kinase family. CDC2/CDKX subfamily.</text>
</comment>
<gene>
    <name evidence="19" type="primary">CDK14</name>
    <name evidence="19" type="ORF">CHARACLAT_018735</name>
</gene>
<organism evidence="19 20">
    <name type="scientific">Characodon lateralis</name>
    <dbReference type="NCBI Taxonomy" id="208331"/>
    <lineage>
        <taxon>Eukaryota</taxon>
        <taxon>Metazoa</taxon>
        <taxon>Chordata</taxon>
        <taxon>Craniata</taxon>
        <taxon>Vertebrata</taxon>
        <taxon>Euteleostomi</taxon>
        <taxon>Actinopterygii</taxon>
        <taxon>Neopterygii</taxon>
        <taxon>Teleostei</taxon>
        <taxon>Neoteleostei</taxon>
        <taxon>Acanthomorphata</taxon>
        <taxon>Ovalentaria</taxon>
        <taxon>Atherinomorphae</taxon>
        <taxon>Cyprinodontiformes</taxon>
        <taxon>Goodeidae</taxon>
        <taxon>Characodon</taxon>
    </lineage>
</organism>
<dbReference type="PANTHER" id="PTHR24056:SF154">
    <property type="entry name" value="CYCLIN-DEPENDENT KINASE 14"/>
    <property type="match status" value="1"/>
</dbReference>
<evidence type="ECO:0000256" key="10">
    <source>
        <dbReference type="ARBA" id="ARBA00022777"/>
    </source>
</evidence>
<dbReference type="Pfam" id="PF00069">
    <property type="entry name" value="Pkinase"/>
    <property type="match status" value="1"/>
</dbReference>
<keyword evidence="12" id="KW-0472">Membrane</keyword>
<dbReference type="InterPro" id="IPR018506">
    <property type="entry name" value="Cyt_B5_heme-BS"/>
</dbReference>
<comment type="catalytic activity">
    <reaction evidence="16">
        <text>L-threonyl-[protein] + ATP = O-phospho-L-threonyl-[protein] + ADP + H(+)</text>
        <dbReference type="Rhea" id="RHEA:46608"/>
        <dbReference type="Rhea" id="RHEA-COMP:11060"/>
        <dbReference type="Rhea" id="RHEA-COMP:11605"/>
        <dbReference type="ChEBI" id="CHEBI:15378"/>
        <dbReference type="ChEBI" id="CHEBI:30013"/>
        <dbReference type="ChEBI" id="CHEBI:30616"/>
        <dbReference type="ChEBI" id="CHEBI:61977"/>
        <dbReference type="ChEBI" id="CHEBI:456216"/>
        <dbReference type="EC" id="2.7.11.22"/>
    </reaction>
</comment>
<dbReference type="InterPro" id="IPR008271">
    <property type="entry name" value="Ser/Thr_kinase_AS"/>
</dbReference>
<sequence>MKDVDVNLNRQHTDLCQYMDKHPGGLHPDNVKLFLYQLLRGLSYIHQRYILHRDLKPQNLLISDTGELKLADFGEWAGNRCSDVSLNVCKN</sequence>
<keyword evidence="5" id="KW-0723">Serine/threonine-protein kinase</keyword>
<keyword evidence="10 19" id="KW-0418">Kinase</keyword>
<name>A0ABU7EUU6_9TELE</name>
<evidence type="ECO:0000256" key="2">
    <source>
        <dbReference type="ARBA" id="ARBA00006485"/>
    </source>
</evidence>
<dbReference type="EC" id="2.7.11.22" evidence="3"/>
<comment type="caution">
    <text evidence="19">The sequence shown here is derived from an EMBL/GenBank/DDBJ whole genome shotgun (WGS) entry which is preliminary data.</text>
</comment>
<evidence type="ECO:0000256" key="1">
    <source>
        <dbReference type="ARBA" id="ARBA00004202"/>
    </source>
</evidence>
<evidence type="ECO:0000256" key="4">
    <source>
        <dbReference type="ARBA" id="ARBA00022475"/>
    </source>
</evidence>
<protein>
    <recommendedName>
        <fullName evidence="14">Cyclin-dependent kinase 14</fullName>
        <ecNumber evidence="3">2.7.11.22</ecNumber>
    </recommendedName>
    <alternativeName>
        <fullName evidence="15">Cell division protein kinase 14</fullName>
    </alternativeName>
</protein>
<keyword evidence="6" id="KW-0132">Cell division</keyword>
<evidence type="ECO:0000256" key="16">
    <source>
        <dbReference type="ARBA" id="ARBA00047811"/>
    </source>
</evidence>
<evidence type="ECO:0000256" key="12">
    <source>
        <dbReference type="ARBA" id="ARBA00023136"/>
    </source>
</evidence>
<evidence type="ECO:0000313" key="20">
    <source>
        <dbReference type="Proteomes" id="UP001352852"/>
    </source>
</evidence>
<dbReference type="PROSITE" id="PS50011">
    <property type="entry name" value="PROTEIN_KINASE_DOM"/>
    <property type="match status" value="1"/>
</dbReference>
<keyword evidence="13" id="KW-0131">Cell cycle</keyword>
<dbReference type="Proteomes" id="UP001352852">
    <property type="component" value="Unassembled WGS sequence"/>
</dbReference>
<dbReference type="InterPro" id="IPR050108">
    <property type="entry name" value="CDK"/>
</dbReference>
<evidence type="ECO:0000256" key="11">
    <source>
        <dbReference type="ARBA" id="ARBA00022840"/>
    </source>
</evidence>